<keyword evidence="10" id="KW-1185">Reference proteome</keyword>
<dbReference type="Proteomes" id="UP001183202">
    <property type="component" value="Unassembled WGS sequence"/>
</dbReference>
<dbReference type="InterPro" id="IPR036778">
    <property type="entry name" value="OHCU_decarboxylase_sf"/>
</dbReference>
<dbReference type="GO" id="GO:0051997">
    <property type="term" value="F:2-oxo-4-hydroxy-4-carboxy-5-ureidoimidazoline decarboxylase activity"/>
    <property type="evidence" value="ECO:0007669"/>
    <property type="project" value="UniProtKB-EC"/>
</dbReference>
<dbReference type="NCBIfam" id="TIGR03180">
    <property type="entry name" value="UraD_2"/>
    <property type="match status" value="1"/>
</dbReference>
<dbReference type="PANTHER" id="PTHR43466">
    <property type="entry name" value="2-OXO-4-HYDROXY-4-CARBOXY-5-UREIDOIMIDAZOLINE DECARBOXYLASE-RELATED"/>
    <property type="match status" value="1"/>
</dbReference>
<comment type="catalytic activity">
    <reaction evidence="1">
        <text>5-hydroxy-2-oxo-4-ureido-2,5-dihydro-1H-imidazole-5-carboxylate + H(+) = (S)-allantoin + CO2</text>
        <dbReference type="Rhea" id="RHEA:26301"/>
        <dbReference type="ChEBI" id="CHEBI:15378"/>
        <dbReference type="ChEBI" id="CHEBI:15678"/>
        <dbReference type="ChEBI" id="CHEBI:16526"/>
        <dbReference type="ChEBI" id="CHEBI:58639"/>
        <dbReference type="EC" id="4.1.1.97"/>
    </reaction>
</comment>
<dbReference type="SUPFAM" id="SSF158694">
    <property type="entry name" value="UraD-Like"/>
    <property type="match status" value="1"/>
</dbReference>
<evidence type="ECO:0000313" key="9">
    <source>
        <dbReference type="EMBL" id="MDT0350685.1"/>
    </source>
</evidence>
<organism evidence="9 10">
    <name type="scientific">Pseudonocardia charpentierae</name>
    <dbReference type="NCBI Taxonomy" id="3075545"/>
    <lineage>
        <taxon>Bacteria</taxon>
        <taxon>Bacillati</taxon>
        <taxon>Actinomycetota</taxon>
        <taxon>Actinomycetes</taxon>
        <taxon>Pseudonocardiales</taxon>
        <taxon>Pseudonocardiaceae</taxon>
        <taxon>Pseudonocardia</taxon>
    </lineage>
</organism>
<evidence type="ECO:0000256" key="4">
    <source>
        <dbReference type="ARBA" id="ARBA00022631"/>
    </source>
</evidence>
<dbReference type="EC" id="4.1.1.97" evidence="3"/>
<comment type="caution">
    <text evidence="9">The sequence shown here is derived from an EMBL/GenBank/DDBJ whole genome shotgun (WGS) entry which is preliminary data.</text>
</comment>
<dbReference type="EMBL" id="JAVREJ010000008">
    <property type="protein sequence ID" value="MDT0350685.1"/>
    <property type="molecule type" value="Genomic_DNA"/>
</dbReference>
<dbReference type="RefSeq" id="WP_311556709.1">
    <property type="nucleotide sequence ID" value="NZ_JAVREJ010000008.1"/>
</dbReference>
<proteinExistence type="predicted"/>
<dbReference type="Pfam" id="PF09349">
    <property type="entry name" value="OHCU_decarbox"/>
    <property type="match status" value="1"/>
</dbReference>
<evidence type="ECO:0000256" key="6">
    <source>
        <dbReference type="ARBA" id="ARBA00023239"/>
    </source>
</evidence>
<evidence type="ECO:0000256" key="7">
    <source>
        <dbReference type="SAM" id="MobiDB-lite"/>
    </source>
</evidence>
<sequence>MTAGADDAHLIDLASRALPSAVGRSAVGLRSWNLLPVRDAARQIRSCCASTVWAATLAEERPVAGLDALCAASERIILTLPWDEVAAALAGHPRIGQAPTGKGEEAASSRREQAGVAADPELAQALAEGNRAYEERFDHVYLVRAAGRSGQEMLALLNERLGNDPTVERDVVRQQLAEITSLRLRRLWHEGEA</sequence>
<name>A0ABU2N9R5_9PSEU</name>
<dbReference type="PANTHER" id="PTHR43466:SF1">
    <property type="entry name" value="2-OXO-4-HYDROXY-4-CARBOXY-5-UREIDOIMIDAZOLINE DECARBOXYLASE-RELATED"/>
    <property type="match status" value="1"/>
</dbReference>
<accession>A0ABU2N9R5</accession>
<keyword evidence="5" id="KW-0210">Decarboxylase</keyword>
<evidence type="ECO:0000256" key="2">
    <source>
        <dbReference type="ARBA" id="ARBA00004754"/>
    </source>
</evidence>
<dbReference type="InterPro" id="IPR017595">
    <property type="entry name" value="OHCU_decarboxylase-2"/>
</dbReference>
<evidence type="ECO:0000313" key="10">
    <source>
        <dbReference type="Proteomes" id="UP001183202"/>
    </source>
</evidence>
<dbReference type="InterPro" id="IPR018020">
    <property type="entry name" value="OHCU_decarboxylase"/>
</dbReference>
<dbReference type="Gene3D" id="1.10.3330.10">
    <property type="entry name" value="Oxo-4-hydroxy-4-carboxy-5-ureidoimidazoline decarboxylase"/>
    <property type="match status" value="1"/>
</dbReference>
<evidence type="ECO:0000256" key="3">
    <source>
        <dbReference type="ARBA" id="ARBA00012257"/>
    </source>
</evidence>
<reference evidence="10" key="1">
    <citation type="submission" date="2023-07" db="EMBL/GenBank/DDBJ databases">
        <title>30 novel species of actinomycetes from the DSMZ collection.</title>
        <authorList>
            <person name="Nouioui I."/>
        </authorList>
    </citation>
    <scope>NUCLEOTIDE SEQUENCE [LARGE SCALE GENOMIC DNA]</scope>
    <source>
        <strain evidence="10">DSM 45834</strain>
    </source>
</reference>
<keyword evidence="6 9" id="KW-0456">Lyase</keyword>
<comment type="pathway">
    <text evidence="2">Purine metabolism; urate degradation; (S)-allantoin from urate: step 3/3.</text>
</comment>
<dbReference type="NCBIfam" id="NF010372">
    <property type="entry name" value="PRK13798.1"/>
    <property type="match status" value="1"/>
</dbReference>
<feature type="domain" description="Oxo-4-hydroxy-4-carboxy-5-ureidoimidazoline decarboxylase" evidence="8">
    <location>
        <begin position="34"/>
        <end position="185"/>
    </location>
</feature>
<protein>
    <recommendedName>
        <fullName evidence="3">2-oxo-4-hydroxy-4-carboxy-5-ureidoimidazoline decarboxylase</fullName>
        <ecNumber evidence="3">4.1.1.97</ecNumber>
    </recommendedName>
</protein>
<feature type="compositionally biased region" description="Basic and acidic residues" evidence="7">
    <location>
        <begin position="102"/>
        <end position="113"/>
    </location>
</feature>
<evidence type="ECO:0000256" key="1">
    <source>
        <dbReference type="ARBA" id="ARBA00001163"/>
    </source>
</evidence>
<feature type="region of interest" description="Disordered" evidence="7">
    <location>
        <begin position="93"/>
        <end position="114"/>
    </location>
</feature>
<evidence type="ECO:0000259" key="8">
    <source>
        <dbReference type="Pfam" id="PF09349"/>
    </source>
</evidence>
<evidence type="ECO:0000256" key="5">
    <source>
        <dbReference type="ARBA" id="ARBA00022793"/>
    </source>
</evidence>
<gene>
    <name evidence="9" type="primary">uraD</name>
    <name evidence="9" type="ORF">RM445_14220</name>
</gene>
<keyword evidence="4" id="KW-0659">Purine metabolism</keyword>